<name>A0A7Y7ZG18_PSEPU</name>
<sequence>MNKPMKKRKFYPRQVLQQLAGKATDALSETQLHALQFFMLRTQRYEVMIALLQDAACLPGDHNRLDVADHRRATLPPNLRVFVRPQIKVATVEYRGNIQL</sequence>
<organism evidence="1 2">
    <name type="scientific">Pseudomonas putida</name>
    <name type="common">Arthrobacter siderocapsulatus</name>
    <dbReference type="NCBI Taxonomy" id="303"/>
    <lineage>
        <taxon>Bacteria</taxon>
        <taxon>Pseudomonadati</taxon>
        <taxon>Pseudomonadota</taxon>
        <taxon>Gammaproteobacteria</taxon>
        <taxon>Pseudomonadales</taxon>
        <taxon>Pseudomonadaceae</taxon>
        <taxon>Pseudomonas</taxon>
    </lineage>
</organism>
<proteinExistence type="predicted"/>
<dbReference type="EMBL" id="JACARV010000127">
    <property type="protein sequence ID" value="NWC84175.1"/>
    <property type="molecule type" value="Genomic_DNA"/>
</dbReference>
<evidence type="ECO:0000313" key="1">
    <source>
        <dbReference type="EMBL" id="NWC84175.1"/>
    </source>
</evidence>
<comment type="caution">
    <text evidence="1">The sequence shown here is derived from an EMBL/GenBank/DDBJ whole genome shotgun (WGS) entry which is preliminary data.</text>
</comment>
<evidence type="ECO:0000313" key="2">
    <source>
        <dbReference type="Proteomes" id="UP000542695"/>
    </source>
</evidence>
<gene>
    <name evidence="1" type="ORF">HX798_28400</name>
</gene>
<dbReference type="AlphaFoldDB" id="A0A7Y7ZG18"/>
<protein>
    <submittedName>
        <fullName evidence="1">Uncharacterized protein</fullName>
    </submittedName>
</protein>
<accession>A0A7Y7ZG18</accession>
<dbReference type="RefSeq" id="WP_177011337.1">
    <property type="nucleotide sequence ID" value="NZ_JACARV010000127.1"/>
</dbReference>
<dbReference type="Proteomes" id="UP000542695">
    <property type="component" value="Unassembled WGS sequence"/>
</dbReference>
<reference evidence="1 2" key="1">
    <citation type="submission" date="2020-04" db="EMBL/GenBank/DDBJ databases">
        <title>Molecular characterization of pseudomonads from Agaricus bisporus reveal novel blotch 2 pathogens in Western Europe.</title>
        <authorList>
            <person name="Taparia T."/>
            <person name="Krijger M."/>
            <person name="Haynes E."/>
            <person name="Elpinstone J.G."/>
            <person name="Noble R."/>
            <person name="Van Der Wolf J."/>
        </authorList>
    </citation>
    <scope>NUCLEOTIDE SEQUENCE [LARGE SCALE GENOMIC DNA]</scope>
    <source>
        <strain evidence="1 2">P7765</strain>
    </source>
</reference>